<dbReference type="Proteomes" id="UP000595437">
    <property type="component" value="Chromosome 3"/>
</dbReference>
<proteinExistence type="predicted"/>
<accession>A0A7T8QRS1</accession>
<keyword evidence="2" id="KW-1185">Reference proteome</keyword>
<name>A0A7T8QRS1_CALRO</name>
<dbReference type="EMBL" id="CP045892">
    <property type="protein sequence ID" value="QQP52893.1"/>
    <property type="molecule type" value="Genomic_DNA"/>
</dbReference>
<organism evidence="1 2">
    <name type="scientific">Caligus rogercresseyi</name>
    <name type="common">Sea louse</name>
    <dbReference type="NCBI Taxonomy" id="217165"/>
    <lineage>
        <taxon>Eukaryota</taxon>
        <taxon>Metazoa</taxon>
        <taxon>Ecdysozoa</taxon>
        <taxon>Arthropoda</taxon>
        <taxon>Crustacea</taxon>
        <taxon>Multicrustacea</taxon>
        <taxon>Hexanauplia</taxon>
        <taxon>Copepoda</taxon>
        <taxon>Siphonostomatoida</taxon>
        <taxon>Caligidae</taxon>
        <taxon>Caligus</taxon>
    </lineage>
</organism>
<gene>
    <name evidence="1" type="ORF">FKW44_005177</name>
</gene>
<reference evidence="2" key="1">
    <citation type="submission" date="2021-01" db="EMBL/GenBank/DDBJ databases">
        <title>Caligus Genome Assembly.</title>
        <authorList>
            <person name="Gallardo-Escarate C."/>
        </authorList>
    </citation>
    <scope>NUCLEOTIDE SEQUENCE [LARGE SCALE GENOMIC DNA]</scope>
</reference>
<evidence type="ECO:0000313" key="2">
    <source>
        <dbReference type="Proteomes" id="UP000595437"/>
    </source>
</evidence>
<dbReference type="AlphaFoldDB" id="A0A7T8QRS1"/>
<feature type="non-terminal residue" evidence="1">
    <location>
        <position position="1"/>
    </location>
</feature>
<protein>
    <submittedName>
        <fullName evidence="1">Uncharacterized protein</fullName>
    </submittedName>
</protein>
<sequence length="63" mass="6806">LKAYKMNGSRGSQRSTRVGILKLHAHGQNISQIANALGCTRKLLLRSLTEALKTSLGGSETRL</sequence>
<feature type="non-terminal residue" evidence="1">
    <location>
        <position position="63"/>
    </location>
</feature>
<evidence type="ECO:0000313" key="1">
    <source>
        <dbReference type="EMBL" id="QQP52893.1"/>
    </source>
</evidence>